<dbReference type="Proteomes" id="UP000242329">
    <property type="component" value="Unassembled WGS sequence"/>
</dbReference>
<organism evidence="4 5">
    <name type="scientific">Thermosyntropha lipolytica DSM 11003</name>
    <dbReference type="NCBI Taxonomy" id="1123382"/>
    <lineage>
        <taxon>Bacteria</taxon>
        <taxon>Bacillati</taxon>
        <taxon>Bacillota</taxon>
        <taxon>Clostridia</taxon>
        <taxon>Eubacteriales</taxon>
        <taxon>Syntrophomonadaceae</taxon>
        <taxon>Thermosyntropha</taxon>
    </lineage>
</organism>
<dbReference type="Pfam" id="PF13145">
    <property type="entry name" value="Rotamase_2"/>
    <property type="match status" value="1"/>
</dbReference>
<feature type="signal peptide" evidence="2">
    <location>
        <begin position="1"/>
        <end position="17"/>
    </location>
</feature>
<reference evidence="5" key="1">
    <citation type="submission" date="2016-11" db="EMBL/GenBank/DDBJ databases">
        <authorList>
            <person name="Varghese N."/>
            <person name="Submissions S."/>
        </authorList>
    </citation>
    <scope>NUCLEOTIDE SEQUENCE [LARGE SCALE GENOMIC DNA]</scope>
    <source>
        <strain evidence="5">DSM 11003</strain>
    </source>
</reference>
<dbReference type="PANTHER" id="PTHR47245:SF2">
    <property type="entry name" value="PEPTIDYL-PROLYL CIS-TRANS ISOMERASE HP_0175-RELATED"/>
    <property type="match status" value="1"/>
</dbReference>
<name>A0A1M5NDP5_9FIRM</name>
<dbReference type="STRING" id="1123382.SAMN02745221_01171"/>
<protein>
    <submittedName>
        <fullName evidence="4">Peptidyl-prolyl cis-trans isomerase C</fullName>
    </submittedName>
</protein>
<sequence>MKRVLFFILLMAALIFAGCAEKKEEVVAVVNGEEITGEQFRSYYNMLKNSYELEAGKIDEHKDKNLLKNIEDKAYDDLVLQVLIRQQAEKEGIKIDDRELEADLQAFKEHMGEKGYKDFLKRTGMTEKELLRQLKIEKMYKELKERVTSDVKVSDEEVKKYYEENEDLFKEPGGIRIYHILVDSEEEARSIIARLNKGEDFSRLAQKYSKCPSREKGGDLGIVNESTNFVTPFKEAALKLKPGEITQEPVKTEFGYHVIKAGEKVAGGIKKLEEVKEELRYQLEEEARNKVFSNYIENLQRNADIIDKRK</sequence>
<dbReference type="PROSITE" id="PS50198">
    <property type="entry name" value="PPIC_PPIASE_2"/>
    <property type="match status" value="1"/>
</dbReference>
<dbReference type="PROSITE" id="PS01096">
    <property type="entry name" value="PPIC_PPIASE_1"/>
    <property type="match status" value="1"/>
</dbReference>
<dbReference type="AlphaFoldDB" id="A0A1M5NDP5"/>
<accession>A0A1M5NDP5</accession>
<evidence type="ECO:0000313" key="5">
    <source>
        <dbReference type="Proteomes" id="UP000242329"/>
    </source>
</evidence>
<dbReference type="SUPFAM" id="SSF54534">
    <property type="entry name" value="FKBP-like"/>
    <property type="match status" value="1"/>
</dbReference>
<keyword evidence="2" id="KW-0732">Signal</keyword>
<dbReference type="PANTHER" id="PTHR47245">
    <property type="entry name" value="PEPTIDYLPROLYL ISOMERASE"/>
    <property type="match status" value="1"/>
</dbReference>
<feature type="chain" id="PRO_5039538843" evidence="2">
    <location>
        <begin position="18"/>
        <end position="310"/>
    </location>
</feature>
<dbReference type="InterPro" id="IPR023058">
    <property type="entry name" value="PPIase_PpiC_CS"/>
</dbReference>
<dbReference type="InterPro" id="IPR027304">
    <property type="entry name" value="Trigger_fact/SurA_dom_sf"/>
</dbReference>
<keyword evidence="1" id="KW-0697">Rotamase</keyword>
<feature type="domain" description="PpiC" evidence="3">
    <location>
        <begin position="172"/>
        <end position="263"/>
    </location>
</feature>
<dbReference type="EMBL" id="FQWY01000016">
    <property type="protein sequence ID" value="SHG87587.1"/>
    <property type="molecule type" value="Genomic_DNA"/>
</dbReference>
<dbReference type="PROSITE" id="PS51257">
    <property type="entry name" value="PROKAR_LIPOPROTEIN"/>
    <property type="match status" value="1"/>
</dbReference>
<gene>
    <name evidence="4" type="ORF">SAMN02745221_01171</name>
</gene>
<dbReference type="GO" id="GO:0003755">
    <property type="term" value="F:peptidyl-prolyl cis-trans isomerase activity"/>
    <property type="evidence" value="ECO:0007669"/>
    <property type="project" value="UniProtKB-KW"/>
</dbReference>
<dbReference type="SUPFAM" id="SSF109998">
    <property type="entry name" value="Triger factor/SurA peptide-binding domain-like"/>
    <property type="match status" value="1"/>
</dbReference>
<dbReference type="InterPro" id="IPR046357">
    <property type="entry name" value="PPIase_dom_sf"/>
</dbReference>
<dbReference type="OrthoDB" id="14196at2"/>
<dbReference type="InterPro" id="IPR050245">
    <property type="entry name" value="PrsA_foldase"/>
</dbReference>
<dbReference type="RefSeq" id="WP_073091474.1">
    <property type="nucleotide sequence ID" value="NZ_FQWY01000016.1"/>
</dbReference>
<evidence type="ECO:0000256" key="1">
    <source>
        <dbReference type="PROSITE-ProRule" id="PRU00278"/>
    </source>
</evidence>
<keyword evidence="5" id="KW-1185">Reference proteome</keyword>
<dbReference type="Gene3D" id="3.10.50.40">
    <property type="match status" value="1"/>
</dbReference>
<dbReference type="Pfam" id="PF13624">
    <property type="entry name" value="SurA_N_3"/>
    <property type="match status" value="1"/>
</dbReference>
<proteinExistence type="predicted"/>
<evidence type="ECO:0000259" key="3">
    <source>
        <dbReference type="PROSITE" id="PS50198"/>
    </source>
</evidence>
<evidence type="ECO:0000256" key="2">
    <source>
        <dbReference type="SAM" id="SignalP"/>
    </source>
</evidence>
<keyword evidence="1 4" id="KW-0413">Isomerase</keyword>
<evidence type="ECO:0000313" key="4">
    <source>
        <dbReference type="EMBL" id="SHG87587.1"/>
    </source>
</evidence>
<dbReference type="Gene3D" id="1.10.4030.10">
    <property type="entry name" value="Porin chaperone SurA, peptide-binding domain"/>
    <property type="match status" value="1"/>
</dbReference>
<dbReference type="InterPro" id="IPR000297">
    <property type="entry name" value="PPIase_PpiC"/>
</dbReference>